<dbReference type="PROSITE" id="PS51819">
    <property type="entry name" value="VOC"/>
    <property type="match status" value="1"/>
</dbReference>
<evidence type="ECO:0000313" key="4">
    <source>
        <dbReference type="EMBL" id="QBD77627.1"/>
    </source>
</evidence>
<dbReference type="EMBL" id="CP035758">
    <property type="protein sequence ID" value="QBD77627.1"/>
    <property type="molecule type" value="Genomic_DNA"/>
</dbReference>
<dbReference type="GO" id="GO:0004493">
    <property type="term" value="F:methylmalonyl-CoA epimerase activity"/>
    <property type="evidence" value="ECO:0007669"/>
    <property type="project" value="TreeGrafter"/>
</dbReference>
<reference evidence="4 5" key="1">
    <citation type="submission" date="2019-01" db="EMBL/GenBank/DDBJ databases">
        <title>Ktedonosporobacter rubrisoli SCAWS-G2.</title>
        <authorList>
            <person name="Huang Y."/>
            <person name="Yan B."/>
        </authorList>
    </citation>
    <scope>NUCLEOTIDE SEQUENCE [LARGE SCALE GENOMIC DNA]</scope>
    <source>
        <strain evidence="4 5">SCAWS-G2</strain>
    </source>
</reference>
<dbReference type="InterPro" id="IPR017515">
    <property type="entry name" value="MeMalonyl-CoA_epimerase"/>
</dbReference>
<dbReference type="GO" id="GO:0046491">
    <property type="term" value="P:L-methylmalonyl-CoA metabolic process"/>
    <property type="evidence" value="ECO:0007669"/>
    <property type="project" value="TreeGrafter"/>
</dbReference>
<accession>A0A4P6JQD0</accession>
<comment type="similarity">
    <text evidence="1">Belongs to the methylmalonyl-CoA epimerase family.</text>
</comment>
<dbReference type="InterPro" id="IPR037523">
    <property type="entry name" value="VOC_core"/>
</dbReference>
<dbReference type="KEGG" id="kbs:EPA93_17150"/>
<dbReference type="InterPro" id="IPR051785">
    <property type="entry name" value="MMCE/EMCE_epimerase"/>
</dbReference>
<proteinExistence type="inferred from homology"/>
<organism evidence="4 5">
    <name type="scientific">Ktedonosporobacter rubrisoli</name>
    <dbReference type="NCBI Taxonomy" id="2509675"/>
    <lineage>
        <taxon>Bacteria</taxon>
        <taxon>Bacillati</taxon>
        <taxon>Chloroflexota</taxon>
        <taxon>Ktedonobacteria</taxon>
        <taxon>Ktedonobacterales</taxon>
        <taxon>Ktedonosporobacteraceae</taxon>
        <taxon>Ktedonosporobacter</taxon>
    </lineage>
</organism>
<gene>
    <name evidence="4" type="ORF">EPA93_17150</name>
</gene>
<dbReference type="PANTHER" id="PTHR43048">
    <property type="entry name" value="METHYLMALONYL-COA EPIMERASE"/>
    <property type="match status" value="1"/>
</dbReference>
<name>A0A4P6JQD0_KTERU</name>
<evidence type="ECO:0000313" key="5">
    <source>
        <dbReference type="Proteomes" id="UP000290365"/>
    </source>
</evidence>
<sequence length="148" mass="16012">MSVRLLDHIGIVVHNLEPTLREYELTLGLKPSHIETYGDGLLKIAFLPIGPVHAVGSTKLELLQPLRPGTSAWNFLQQHGQGVEHLAFLVDDVDHELDRLAHLGIPMGDQSSRPGAGGMQIAFLNPQALSGMLAELVTPISQRGSLAM</sequence>
<dbReference type="Pfam" id="PF13669">
    <property type="entry name" value="Glyoxalase_4"/>
    <property type="match status" value="1"/>
</dbReference>
<dbReference type="OrthoDB" id="9788468at2"/>
<dbReference type="Proteomes" id="UP000290365">
    <property type="component" value="Chromosome"/>
</dbReference>
<keyword evidence="2" id="KW-0479">Metal-binding</keyword>
<dbReference type="CDD" id="cd07249">
    <property type="entry name" value="MMCE"/>
    <property type="match status" value="1"/>
</dbReference>
<dbReference type="SUPFAM" id="SSF54593">
    <property type="entry name" value="Glyoxalase/Bleomycin resistance protein/Dihydroxybiphenyl dioxygenase"/>
    <property type="match status" value="1"/>
</dbReference>
<dbReference type="AlphaFoldDB" id="A0A4P6JQD0"/>
<dbReference type="GO" id="GO:0046872">
    <property type="term" value="F:metal ion binding"/>
    <property type="evidence" value="ECO:0007669"/>
    <property type="project" value="UniProtKB-KW"/>
</dbReference>
<keyword evidence="5" id="KW-1185">Reference proteome</keyword>
<dbReference type="PANTHER" id="PTHR43048:SF3">
    <property type="entry name" value="METHYLMALONYL-COA EPIMERASE, MITOCHONDRIAL"/>
    <property type="match status" value="1"/>
</dbReference>
<evidence type="ECO:0000259" key="3">
    <source>
        <dbReference type="PROSITE" id="PS51819"/>
    </source>
</evidence>
<protein>
    <submittedName>
        <fullName evidence="4">VOC family protein</fullName>
    </submittedName>
</protein>
<dbReference type="RefSeq" id="WP_129888682.1">
    <property type="nucleotide sequence ID" value="NZ_CP035758.1"/>
</dbReference>
<dbReference type="Gene3D" id="3.10.180.10">
    <property type="entry name" value="2,3-Dihydroxybiphenyl 1,2-Dioxygenase, domain 1"/>
    <property type="match status" value="1"/>
</dbReference>
<dbReference type="InterPro" id="IPR029068">
    <property type="entry name" value="Glyas_Bleomycin-R_OHBP_Dase"/>
</dbReference>
<evidence type="ECO:0000256" key="2">
    <source>
        <dbReference type="ARBA" id="ARBA00022723"/>
    </source>
</evidence>
<evidence type="ECO:0000256" key="1">
    <source>
        <dbReference type="ARBA" id="ARBA00009308"/>
    </source>
</evidence>
<feature type="domain" description="VOC" evidence="3">
    <location>
        <begin position="5"/>
        <end position="139"/>
    </location>
</feature>